<keyword evidence="1" id="KW-0597">Phosphoprotein</keyword>
<keyword evidence="4" id="KW-0902">Two-component regulatory system</keyword>
<dbReference type="Proteomes" id="UP001437256">
    <property type="component" value="Unassembled WGS sequence"/>
</dbReference>
<dbReference type="InterPro" id="IPR003660">
    <property type="entry name" value="HAMP_dom"/>
</dbReference>
<comment type="caution">
    <text evidence="6">The sequence shown here is derived from an EMBL/GenBank/DDBJ whole genome shotgun (WGS) entry which is preliminary data.</text>
</comment>
<evidence type="ECO:0000256" key="1">
    <source>
        <dbReference type="ARBA" id="ARBA00022553"/>
    </source>
</evidence>
<dbReference type="InterPro" id="IPR003594">
    <property type="entry name" value="HATPase_dom"/>
</dbReference>
<dbReference type="SMART" id="SM00387">
    <property type="entry name" value="HATPase_c"/>
    <property type="match status" value="1"/>
</dbReference>
<name>A0ABR2Z7C5_9AGAR</name>
<evidence type="ECO:0000313" key="7">
    <source>
        <dbReference type="Proteomes" id="UP001437256"/>
    </source>
</evidence>
<accession>A0ABR2Z7C5</accession>
<evidence type="ECO:0000256" key="2">
    <source>
        <dbReference type="ARBA" id="ARBA00022679"/>
    </source>
</evidence>
<reference evidence="6 7" key="1">
    <citation type="submission" date="2024-05" db="EMBL/GenBank/DDBJ databases">
        <title>A draft genome resource for the thread blight pathogen Marasmius tenuissimus strain MS-2.</title>
        <authorList>
            <person name="Yulfo-Soto G.E."/>
            <person name="Baruah I.K."/>
            <person name="Amoako-Attah I."/>
            <person name="Bukari Y."/>
            <person name="Meinhardt L.W."/>
            <person name="Bailey B.A."/>
            <person name="Cohen S.P."/>
        </authorList>
    </citation>
    <scope>NUCLEOTIDE SEQUENCE [LARGE SCALE GENOMIC DNA]</scope>
    <source>
        <strain evidence="6 7">MS-2</strain>
    </source>
</reference>
<dbReference type="SMART" id="SM00304">
    <property type="entry name" value="HAMP"/>
    <property type="match status" value="2"/>
</dbReference>
<dbReference type="EC" id="2.7.13.3" evidence="6"/>
<keyword evidence="3 6" id="KW-0418">Kinase</keyword>
<evidence type="ECO:0000256" key="3">
    <source>
        <dbReference type="ARBA" id="ARBA00022777"/>
    </source>
</evidence>
<dbReference type="Pfam" id="PF02518">
    <property type="entry name" value="HATPase_c"/>
    <property type="match status" value="1"/>
</dbReference>
<proteinExistence type="predicted"/>
<keyword evidence="2 6" id="KW-0808">Transferase</keyword>
<feature type="domain" description="HAMP" evidence="5">
    <location>
        <begin position="139"/>
        <end position="192"/>
    </location>
</feature>
<gene>
    <name evidence="6" type="primary">NIK1_2</name>
    <name evidence="6" type="ORF">AAF712_016194</name>
</gene>
<dbReference type="Gene3D" id="3.30.565.10">
    <property type="entry name" value="Histidine kinase-like ATPase, C-terminal domain"/>
    <property type="match status" value="1"/>
</dbReference>
<protein>
    <submittedName>
        <fullName evidence="6">Histidine kinase osmosensor</fullName>
        <ecNumber evidence="6">2.7.13.3</ecNumber>
    </submittedName>
</protein>
<dbReference type="PROSITE" id="PS50885">
    <property type="entry name" value="HAMP"/>
    <property type="match status" value="2"/>
</dbReference>
<dbReference type="GO" id="GO:0004673">
    <property type="term" value="F:protein histidine kinase activity"/>
    <property type="evidence" value="ECO:0007669"/>
    <property type="project" value="UniProtKB-EC"/>
</dbReference>
<evidence type="ECO:0000313" key="6">
    <source>
        <dbReference type="EMBL" id="KAL0057173.1"/>
    </source>
</evidence>
<dbReference type="InterPro" id="IPR036890">
    <property type="entry name" value="HATPase_C_sf"/>
</dbReference>
<sequence length="422" mass="45271">MGSESAAMQSGLMSLKVGTEGILGGQAFIPGVQGEWKSSINNVNLMAMNLTKQVRSIAELTKAVASGDMTKKIVDVKGEIAVLKETANEMTESLSVFAVEVPRVAREVGTEGKLGGQARVANVAGTWKALTDNVNIVANNLTLQVRMIAVATTAVAWGDLTQKIAGVFVSGEMLNLVNTINDMIDQLLIPVAEVKKVAREVGTEGKPQRLIGDSLRLRQVITNLVGNAIKFTLSKVTRKGHVALSCRLLAGDDQSVTLEFCVLDSGIGIAKDKSNLIFDTFRQADGVRRGNTEPRHRSWSLRITELGLKPFVVHEVGTLVDKEQCPHIDTIVVDSLAVGNVHPHCPPCTFNAALNLKWCLDNFITSQVTTPVTAQDLSSALVSALESSTVSPVSAPNDVMYDILLAEVNLVNQKLAVKILEK</sequence>
<evidence type="ECO:0000259" key="5">
    <source>
        <dbReference type="PROSITE" id="PS50885"/>
    </source>
</evidence>
<dbReference type="PANTHER" id="PTHR45339">
    <property type="entry name" value="HYBRID SIGNAL TRANSDUCTION HISTIDINE KINASE J"/>
    <property type="match status" value="1"/>
</dbReference>
<dbReference type="PANTHER" id="PTHR45339:SF1">
    <property type="entry name" value="HYBRID SIGNAL TRANSDUCTION HISTIDINE KINASE J"/>
    <property type="match status" value="1"/>
</dbReference>
<dbReference type="EMBL" id="JBBXMP010000650">
    <property type="protein sequence ID" value="KAL0057173.1"/>
    <property type="molecule type" value="Genomic_DNA"/>
</dbReference>
<dbReference type="Gene3D" id="1.20.120.1530">
    <property type="match status" value="1"/>
</dbReference>
<feature type="domain" description="HAMP" evidence="5">
    <location>
        <begin position="48"/>
        <end position="99"/>
    </location>
</feature>
<dbReference type="CDD" id="cd06225">
    <property type="entry name" value="HAMP"/>
    <property type="match status" value="1"/>
</dbReference>
<evidence type="ECO:0000256" key="4">
    <source>
        <dbReference type="ARBA" id="ARBA00023012"/>
    </source>
</evidence>
<dbReference type="Pfam" id="PF00672">
    <property type="entry name" value="HAMP"/>
    <property type="match status" value="2"/>
</dbReference>
<organism evidence="6 7">
    <name type="scientific">Marasmius tenuissimus</name>
    <dbReference type="NCBI Taxonomy" id="585030"/>
    <lineage>
        <taxon>Eukaryota</taxon>
        <taxon>Fungi</taxon>
        <taxon>Dikarya</taxon>
        <taxon>Basidiomycota</taxon>
        <taxon>Agaricomycotina</taxon>
        <taxon>Agaricomycetes</taxon>
        <taxon>Agaricomycetidae</taxon>
        <taxon>Agaricales</taxon>
        <taxon>Marasmiineae</taxon>
        <taxon>Marasmiaceae</taxon>
        <taxon>Marasmius</taxon>
    </lineage>
</organism>
<keyword evidence="7" id="KW-1185">Reference proteome</keyword>
<dbReference type="SUPFAM" id="SSF55874">
    <property type="entry name" value="ATPase domain of HSP90 chaperone/DNA topoisomerase II/histidine kinase"/>
    <property type="match status" value="1"/>
</dbReference>